<evidence type="ECO:0000256" key="3">
    <source>
        <dbReference type="ARBA" id="ARBA00005035"/>
    </source>
</evidence>
<dbReference type="SUPFAM" id="SSF48576">
    <property type="entry name" value="Terpenoid synthases"/>
    <property type="match status" value="1"/>
</dbReference>
<keyword evidence="8" id="KW-0460">Magnesium</keyword>
<organism evidence="11 12">
    <name type="scientific">Parachaetomium inaequale</name>
    <dbReference type="NCBI Taxonomy" id="2588326"/>
    <lineage>
        <taxon>Eukaryota</taxon>
        <taxon>Fungi</taxon>
        <taxon>Dikarya</taxon>
        <taxon>Ascomycota</taxon>
        <taxon>Pezizomycotina</taxon>
        <taxon>Sordariomycetes</taxon>
        <taxon>Sordariomycetidae</taxon>
        <taxon>Sordariales</taxon>
        <taxon>Chaetomiaceae</taxon>
        <taxon>Parachaetomium</taxon>
    </lineage>
</organism>
<protein>
    <submittedName>
        <fullName evidence="11">Farnesyl pyrophosphate synthase</fullName>
    </submittedName>
</protein>
<dbReference type="GO" id="GO:0043386">
    <property type="term" value="P:mycotoxin biosynthetic process"/>
    <property type="evidence" value="ECO:0007669"/>
    <property type="project" value="UniProtKB-ARBA"/>
</dbReference>
<dbReference type="AlphaFoldDB" id="A0AAN6P918"/>
<comment type="similarity">
    <text evidence="4 10">Belongs to the FPP/GGPP synthase family.</text>
</comment>
<dbReference type="GO" id="GO:0046872">
    <property type="term" value="F:metal ion binding"/>
    <property type="evidence" value="ECO:0007669"/>
    <property type="project" value="UniProtKB-KW"/>
</dbReference>
<evidence type="ECO:0000256" key="8">
    <source>
        <dbReference type="ARBA" id="ARBA00022842"/>
    </source>
</evidence>
<evidence type="ECO:0000256" key="9">
    <source>
        <dbReference type="ARBA" id="ARBA00023098"/>
    </source>
</evidence>
<dbReference type="GO" id="GO:0046165">
    <property type="term" value="P:alcohol biosynthetic process"/>
    <property type="evidence" value="ECO:0007669"/>
    <property type="project" value="UniProtKB-ARBA"/>
</dbReference>
<evidence type="ECO:0000256" key="2">
    <source>
        <dbReference type="ARBA" id="ARBA00004932"/>
    </source>
</evidence>
<evidence type="ECO:0000256" key="6">
    <source>
        <dbReference type="ARBA" id="ARBA00022679"/>
    </source>
</evidence>
<reference evidence="12" key="1">
    <citation type="journal article" date="2023" name="Mol. Phylogenet. Evol.">
        <title>Genome-scale phylogeny and comparative genomics of the fungal order Sordariales.</title>
        <authorList>
            <person name="Hensen N."/>
            <person name="Bonometti L."/>
            <person name="Westerberg I."/>
            <person name="Brannstrom I.O."/>
            <person name="Guillou S."/>
            <person name="Cros-Aarteil S."/>
            <person name="Calhoun S."/>
            <person name="Haridas S."/>
            <person name="Kuo A."/>
            <person name="Mondo S."/>
            <person name="Pangilinan J."/>
            <person name="Riley R."/>
            <person name="LaButti K."/>
            <person name="Andreopoulos B."/>
            <person name="Lipzen A."/>
            <person name="Chen C."/>
            <person name="Yan M."/>
            <person name="Daum C."/>
            <person name="Ng V."/>
            <person name="Clum A."/>
            <person name="Steindorff A."/>
            <person name="Ohm R.A."/>
            <person name="Martin F."/>
            <person name="Silar P."/>
            <person name="Natvig D.O."/>
            <person name="Lalanne C."/>
            <person name="Gautier V."/>
            <person name="Ament-Velasquez S.L."/>
            <person name="Kruys A."/>
            <person name="Hutchinson M.I."/>
            <person name="Powell A.J."/>
            <person name="Barry K."/>
            <person name="Miller A.N."/>
            <person name="Grigoriev I.V."/>
            <person name="Debuchy R."/>
            <person name="Gladieux P."/>
            <person name="Hiltunen Thoren M."/>
            <person name="Johannesson H."/>
        </authorList>
    </citation>
    <scope>NUCLEOTIDE SEQUENCE [LARGE SCALE GENOMIC DNA]</scope>
    <source>
        <strain evidence="12">CBS 284.82</strain>
    </source>
</reference>
<dbReference type="SFLD" id="SFLDG01017">
    <property type="entry name" value="Polyprenyl_Transferase_Like"/>
    <property type="match status" value="1"/>
</dbReference>
<evidence type="ECO:0000256" key="4">
    <source>
        <dbReference type="ARBA" id="ARBA00006706"/>
    </source>
</evidence>
<dbReference type="GO" id="GO:0004337">
    <property type="term" value="F:(2E,6E)-farnesyl diphosphate synthase activity"/>
    <property type="evidence" value="ECO:0007669"/>
    <property type="project" value="TreeGrafter"/>
</dbReference>
<keyword evidence="12" id="KW-1185">Reference proteome</keyword>
<dbReference type="PANTHER" id="PTHR11525:SF0">
    <property type="entry name" value="FARNESYL PYROPHOSPHATE SYNTHASE"/>
    <property type="match status" value="1"/>
</dbReference>
<dbReference type="GO" id="GO:0045337">
    <property type="term" value="P:farnesyl diphosphate biosynthetic process"/>
    <property type="evidence" value="ECO:0007669"/>
    <property type="project" value="TreeGrafter"/>
</dbReference>
<dbReference type="InterPro" id="IPR008949">
    <property type="entry name" value="Isoprenoid_synthase_dom_sf"/>
</dbReference>
<dbReference type="CDD" id="cd00685">
    <property type="entry name" value="Trans_IPPS_HT"/>
    <property type="match status" value="1"/>
</dbReference>
<accession>A0AAN6P918</accession>
<dbReference type="GO" id="GO:0004161">
    <property type="term" value="F:dimethylallyltranstransferase activity"/>
    <property type="evidence" value="ECO:0007669"/>
    <property type="project" value="TreeGrafter"/>
</dbReference>
<dbReference type="Pfam" id="PF00348">
    <property type="entry name" value="polyprenyl_synt"/>
    <property type="match status" value="1"/>
</dbReference>
<evidence type="ECO:0000313" key="11">
    <source>
        <dbReference type="EMBL" id="KAK4033993.1"/>
    </source>
</evidence>
<dbReference type="GO" id="GO:0005737">
    <property type="term" value="C:cytoplasm"/>
    <property type="evidence" value="ECO:0007669"/>
    <property type="project" value="TreeGrafter"/>
</dbReference>
<proteinExistence type="inferred from homology"/>
<dbReference type="FunFam" id="1.10.600.10:FF:000006">
    <property type="entry name" value="Farnesyl pyrophosphate synthase"/>
    <property type="match status" value="1"/>
</dbReference>
<sequence>MAQQTTIGEFEAVFPKLEKVLLEHAQSYKLPAQALDWYKNSLRVNAIGGKCNRGMSVPDSVSLLLGRALTADEYFQAATLGWMTELLQAFFLVSDDIMDGSITRRGKPCWYRQEGVGMIAINDAFMLEAAIYTLLKKFFRDHPRYVDLLELFHEVTYQTEIGQLCDLLTAPEDVVDLDNFSMDKYRFIVVYKTAYYSFYLPVALALLMLDVATPENLKQAEDILIPLGEYFQVQDDYLDNFGLPEHIGKIGTDIMDNKCSWLVNQALAIVTPEQRRVLEENYGRKDKANEAVIKKLYDDLNLEQRYKDYEEKVVGDLRAMIAKIDESQGMKRGVFEAFLGKIYKRSK</sequence>
<dbReference type="PANTHER" id="PTHR11525">
    <property type="entry name" value="FARNESYL-PYROPHOSPHATE SYNTHETASE"/>
    <property type="match status" value="1"/>
</dbReference>
<dbReference type="Gene3D" id="1.10.600.10">
    <property type="entry name" value="Farnesyl Diphosphate Synthase"/>
    <property type="match status" value="1"/>
</dbReference>
<comment type="caution">
    <text evidence="11">The sequence shown here is derived from an EMBL/GenBank/DDBJ whole genome shotgun (WGS) entry which is preliminary data.</text>
</comment>
<keyword evidence="7" id="KW-0479">Metal-binding</keyword>
<keyword evidence="9" id="KW-0443">Lipid metabolism</keyword>
<dbReference type="InterPro" id="IPR033749">
    <property type="entry name" value="Polyprenyl_synt_CS"/>
</dbReference>
<dbReference type="InterPro" id="IPR000092">
    <property type="entry name" value="Polyprenyl_synt"/>
</dbReference>
<dbReference type="PROSITE" id="PS00444">
    <property type="entry name" value="POLYPRENYL_SYNTHASE_2"/>
    <property type="match status" value="1"/>
</dbReference>
<gene>
    <name evidence="11" type="ORF">C8A01DRAFT_49526</name>
</gene>
<keyword evidence="6 10" id="KW-0808">Transferase</keyword>
<evidence type="ECO:0000256" key="7">
    <source>
        <dbReference type="ARBA" id="ARBA00022723"/>
    </source>
</evidence>
<comment type="pathway">
    <text evidence="2">Isoprenoid biosynthesis; geranyl diphosphate biosynthesis; geranyl diphosphate from dimethylallyl diphosphate and isopentenyl diphosphate: step 1/1.</text>
</comment>
<evidence type="ECO:0000256" key="1">
    <source>
        <dbReference type="ARBA" id="ARBA00001946"/>
    </source>
</evidence>
<dbReference type="SFLD" id="SFLDS00005">
    <property type="entry name" value="Isoprenoid_Synthase_Type_I"/>
    <property type="match status" value="1"/>
</dbReference>
<dbReference type="Proteomes" id="UP001303115">
    <property type="component" value="Unassembled WGS sequence"/>
</dbReference>
<comment type="cofactor">
    <cofactor evidence="1">
        <name>Mg(2+)</name>
        <dbReference type="ChEBI" id="CHEBI:18420"/>
    </cofactor>
</comment>
<evidence type="ECO:0000256" key="5">
    <source>
        <dbReference type="ARBA" id="ARBA00022516"/>
    </source>
</evidence>
<dbReference type="PROSITE" id="PS00723">
    <property type="entry name" value="POLYPRENYL_SYNTHASE_1"/>
    <property type="match status" value="1"/>
</dbReference>
<evidence type="ECO:0000313" key="12">
    <source>
        <dbReference type="Proteomes" id="UP001303115"/>
    </source>
</evidence>
<evidence type="ECO:0000256" key="10">
    <source>
        <dbReference type="RuleBase" id="RU004466"/>
    </source>
</evidence>
<dbReference type="InterPro" id="IPR039702">
    <property type="entry name" value="FPS1-like"/>
</dbReference>
<dbReference type="EMBL" id="MU854500">
    <property type="protein sequence ID" value="KAK4033993.1"/>
    <property type="molecule type" value="Genomic_DNA"/>
</dbReference>
<keyword evidence="5" id="KW-0444">Lipid biosynthesis</keyword>
<comment type="pathway">
    <text evidence="3">Isoprenoid biosynthesis; farnesyl diphosphate biosynthesis; farnesyl diphosphate from geranyl diphosphate and isopentenyl diphosphate: step 1/1.</text>
</comment>
<name>A0AAN6P918_9PEZI</name>